<dbReference type="Proteomes" id="UP000077786">
    <property type="component" value="Unassembled WGS sequence"/>
</dbReference>
<accession>A0A1B6VJX5</accession>
<dbReference type="AlphaFoldDB" id="A0A1B6VJX5"/>
<dbReference type="PATRIC" id="fig|38307.3.peg.1616"/>
<name>A0A1B6VJX5_9PROT</name>
<proteinExistence type="predicted"/>
<protein>
    <submittedName>
        <fullName evidence="1">Uncharacterized protein</fullName>
    </submittedName>
</protein>
<organism evidence="1 2">
    <name type="scientific">Gluconobacter cerinus</name>
    <dbReference type="NCBI Taxonomy" id="38307"/>
    <lineage>
        <taxon>Bacteria</taxon>
        <taxon>Pseudomonadati</taxon>
        <taxon>Pseudomonadota</taxon>
        <taxon>Alphaproteobacteria</taxon>
        <taxon>Acetobacterales</taxon>
        <taxon>Acetobacteraceae</taxon>
        <taxon>Gluconobacter</taxon>
    </lineage>
</organism>
<dbReference type="EMBL" id="LUTU01000007">
    <property type="protein sequence ID" value="OAJ67529.1"/>
    <property type="molecule type" value="Genomic_DNA"/>
</dbReference>
<sequence length="53" mass="6083">MRPLKNKAASSETCSSSLVGEAILVRQIHHVRYPVKERDVLCKYVDVILRFII</sequence>
<comment type="caution">
    <text evidence="1">The sequence shown here is derived from an EMBL/GenBank/DDBJ whole genome shotgun (WGS) entry which is preliminary data.</text>
</comment>
<reference evidence="1 2" key="1">
    <citation type="submission" date="2016-03" db="EMBL/GenBank/DDBJ databases">
        <title>Draft genome sequence of Gluconobacter cerinus strain CECT 9110.</title>
        <authorList>
            <person name="Sainz F."/>
            <person name="Mas A."/>
            <person name="Torija M.J."/>
        </authorList>
    </citation>
    <scope>NUCLEOTIDE SEQUENCE [LARGE SCALE GENOMIC DNA]</scope>
    <source>
        <strain evidence="1 2">CECT 9110</strain>
    </source>
</reference>
<evidence type="ECO:0000313" key="1">
    <source>
        <dbReference type="EMBL" id="OAJ67529.1"/>
    </source>
</evidence>
<evidence type="ECO:0000313" key="2">
    <source>
        <dbReference type="Proteomes" id="UP000077786"/>
    </source>
</evidence>
<gene>
    <name evidence="1" type="ORF">A0123_01570</name>
</gene>